<proteinExistence type="predicted"/>
<dbReference type="OrthoDB" id="3187773at2759"/>
<protein>
    <submittedName>
        <fullName evidence="1">Uncharacterized protein</fullName>
    </submittedName>
</protein>
<dbReference type="AlphaFoldDB" id="A0A4S8LJU5"/>
<gene>
    <name evidence="1" type="ORF">K435DRAFT_821452</name>
</gene>
<evidence type="ECO:0000313" key="2">
    <source>
        <dbReference type="Proteomes" id="UP000297245"/>
    </source>
</evidence>
<reference evidence="1 2" key="1">
    <citation type="journal article" date="2019" name="Nat. Ecol. Evol.">
        <title>Megaphylogeny resolves global patterns of mushroom evolution.</title>
        <authorList>
            <person name="Varga T."/>
            <person name="Krizsan K."/>
            <person name="Foldi C."/>
            <person name="Dima B."/>
            <person name="Sanchez-Garcia M."/>
            <person name="Sanchez-Ramirez S."/>
            <person name="Szollosi G.J."/>
            <person name="Szarkandi J.G."/>
            <person name="Papp V."/>
            <person name="Albert L."/>
            <person name="Andreopoulos W."/>
            <person name="Angelini C."/>
            <person name="Antonin V."/>
            <person name="Barry K.W."/>
            <person name="Bougher N.L."/>
            <person name="Buchanan P."/>
            <person name="Buyck B."/>
            <person name="Bense V."/>
            <person name="Catcheside P."/>
            <person name="Chovatia M."/>
            <person name="Cooper J."/>
            <person name="Damon W."/>
            <person name="Desjardin D."/>
            <person name="Finy P."/>
            <person name="Geml J."/>
            <person name="Haridas S."/>
            <person name="Hughes K."/>
            <person name="Justo A."/>
            <person name="Karasinski D."/>
            <person name="Kautmanova I."/>
            <person name="Kiss B."/>
            <person name="Kocsube S."/>
            <person name="Kotiranta H."/>
            <person name="LaButti K.M."/>
            <person name="Lechner B.E."/>
            <person name="Liimatainen K."/>
            <person name="Lipzen A."/>
            <person name="Lukacs Z."/>
            <person name="Mihaltcheva S."/>
            <person name="Morgado L.N."/>
            <person name="Niskanen T."/>
            <person name="Noordeloos M.E."/>
            <person name="Ohm R.A."/>
            <person name="Ortiz-Santana B."/>
            <person name="Ovrebo C."/>
            <person name="Racz N."/>
            <person name="Riley R."/>
            <person name="Savchenko A."/>
            <person name="Shiryaev A."/>
            <person name="Soop K."/>
            <person name="Spirin V."/>
            <person name="Szebenyi C."/>
            <person name="Tomsovsky M."/>
            <person name="Tulloss R.E."/>
            <person name="Uehling J."/>
            <person name="Grigoriev I.V."/>
            <person name="Vagvolgyi C."/>
            <person name="Papp T."/>
            <person name="Martin F.M."/>
            <person name="Miettinen O."/>
            <person name="Hibbett D.S."/>
            <person name="Nagy L.G."/>
        </authorList>
    </citation>
    <scope>NUCLEOTIDE SEQUENCE [LARGE SCALE GENOMIC DNA]</scope>
    <source>
        <strain evidence="1 2">CBS 962.96</strain>
    </source>
</reference>
<evidence type="ECO:0000313" key="1">
    <source>
        <dbReference type="EMBL" id="THU89301.1"/>
    </source>
</evidence>
<dbReference type="EMBL" id="ML179373">
    <property type="protein sequence ID" value="THU89301.1"/>
    <property type="molecule type" value="Genomic_DNA"/>
</dbReference>
<name>A0A4S8LJU5_DENBC</name>
<keyword evidence="2" id="KW-1185">Reference proteome</keyword>
<organism evidence="1 2">
    <name type="scientific">Dendrothele bispora (strain CBS 962.96)</name>
    <dbReference type="NCBI Taxonomy" id="1314807"/>
    <lineage>
        <taxon>Eukaryota</taxon>
        <taxon>Fungi</taxon>
        <taxon>Dikarya</taxon>
        <taxon>Basidiomycota</taxon>
        <taxon>Agaricomycotina</taxon>
        <taxon>Agaricomycetes</taxon>
        <taxon>Agaricomycetidae</taxon>
        <taxon>Agaricales</taxon>
        <taxon>Agaricales incertae sedis</taxon>
        <taxon>Dendrothele</taxon>
    </lineage>
</organism>
<sequence>MESWNRGHHKDCALVVMHKEKVGFQRFDVVRVLLFFSFQYEGTTFPCALTYGSRPDANTGMWIVRQEEGLSVIHIDSIYHGVHLLPVFGTHPLPRKFNYRYTLDCFSFFYVNKFVDHHANEILF</sequence>
<dbReference type="Proteomes" id="UP000297245">
    <property type="component" value="Unassembled WGS sequence"/>
</dbReference>
<accession>A0A4S8LJU5</accession>